<sequence length="301" mass="33069">MPPPPTSQSPRTPADKIQPTDDELRLVRALGAQHAPEDTVLRLLRAGRLGFRIGEQIRLIKRPGAGSIASDRQSSPERWITQATIDVIRHIGRACYPSQTIDLLEPVWWDPKVARWVDHWDHNAPPPSAKMSITVAHPTGHIQRSVGSANYHEHARHDDNGRPVGEWDRRPARLLADHAEFIAWSRTIPNVFAGFELLDDASMPTITGYADNETEAPRTDSTLSALRNRDTVADTALAAVRDQASTLQQHLDTQFPDSRDAMAWVSGEAGRDVAAIGDLEPTEIARILAAAQTNSAQLAAA</sequence>
<evidence type="ECO:0000313" key="3">
    <source>
        <dbReference type="Proteomes" id="UP000255082"/>
    </source>
</evidence>
<dbReference type="RefSeq" id="WP_062969058.1">
    <property type="nucleotide sequence ID" value="NZ_JAJFOE010000002.1"/>
</dbReference>
<organism evidence="2 3">
    <name type="scientific">Nocardia africana</name>
    <dbReference type="NCBI Taxonomy" id="134964"/>
    <lineage>
        <taxon>Bacteria</taxon>
        <taxon>Bacillati</taxon>
        <taxon>Actinomycetota</taxon>
        <taxon>Actinomycetes</taxon>
        <taxon>Mycobacteriales</taxon>
        <taxon>Nocardiaceae</taxon>
        <taxon>Nocardia</taxon>
    </lineage>
</organism>
<name>A0A378X7F5_9NOCA</name>
<reference evidence="2 3" key="1">
    <citation type="submission" date="2018-06" db="EMBL/GenBank/DDBJ databases">
        <authorList>
            <consortium name="Pathogen Informatics"/>
            <person name="Doyle S."/>
        </authorList>
    </citation>
    <scope>NUCLEOTIDE SEQUENCE [LARGE SCALE GENOMIC DNA]</scope>
    <source>
        <strain evidence="2 3">NCTC13184</strain>
    </source>
</reference>
<accession>A0A378X7F5</accession>
<proteinExistence type="predicted"/>
<dbReference type="AlphaFoldDB" id="A0A378X7F5"/>
<protein>
    <submittedName>
        <fullName evidence="2">Uncharacterized protein</fullName>
    </submittedName>
</protein>
<feature type="region of interest" description="Disordered" evidence="1">
    <location>
        <begin position="1"/>
        <end position="20"/>
    </location>
</feature>
<dbReference type="Proteomes" id="UP000255082">
    <property type="component" value="Unassembled WGS sequence"/>
</dbReference>
<evidence type="ECO:0000313" key="2">
    <source>
        <dbReference type="EMBL" id="SUA48715.1"/>
    </source>
</evidence>
<gene>
    <name evidence="2" type="ORF">NCTC13184_07270</name>
</gene>
<dbReference type="EMBL" id="UGRU01000001">
    <property type="protein sequence ID" value="SUA48715.1"/>
    <property type="molecule type" value="Genomic_DNA"/>
</dbReference>
<evidence type="ECO:0000256" key="1">
    <source>
        <dbReference type="SAM" id="MobiDB-lite"/>
    </source>
</evidence>